<dbReference type="InterPro" id="IPR018264">
    <property type="entry name" value="Ribosomal_bL33_CS"/>
</dbReference>
<dbReference type="NCBIfam" id="NF001860">
    <property type="entry name" value="PRK00595.1"/>
    <property type="match status" value="1"/>
</dbReference>
<comment type="subcellular location">
    <subcellularLocation>
        <location evidence="1">Plastid</location>
    </subcellularLocation>
</comment>
<dbReference type="InterPro" id="IPR038584">
    <property type="entry name" value="Ribosomal_bL33_sf"/>
</dbReference>
<feature type="region of interest" description="Disordered" evidence="13">
    <location>
        <begin position="179"/>
        <end position="209"/>
    </location>
</feature>
<proteinExistence type="inferred from homology"/>
<dbReference type="STRING" id="3880.G7JH54"/>
<evidence type="ECO:0000313" key="15">
    <source>
        <dbReference type="EnsemblPlants" id="AES88250"/>
    </source>
</evidence>
<dbReference type="Proteomes" id="UP000002051">
    <property type="component" value="Chromosome 4"/>
</dbReference>
<dbReference type="SUPFAM" id="SSF46911">
    <property type="entry name" value="Ribosomal protein S18"/>
    <property type="match status" value="1"/>
</dbReference>
<reference evidence="14 16" key="1">
    <citation type="journal article" date="2011" name="Nature">
        <title>The Medicago genome provides insight into the evolution of rhizobial symbioses.</title>
        <authorList>
            <person name="Young N.D."/>
            <person name="Debelle F."/>
            <person name="Oldroyd G.E."/>
            <person name="Geurts R."/>
            <person name="Cannon S.B."/>
            <person name="Udvardi M.K."/>
            <person name="Benedito V.A."/>
            <person name="Mayer K.F."/>
            <person name="Gouzy J."/>
            <person name="Schoof H."/>
            <person name="Van de Peer Y."/>
            <person name="Proost S."/>
            <person name="Cook D.R."/>
            <person name="Meyers B.C."/>
            <person name="Spannagl M."/>
            <person name="Cheung F."/>
            <person name="De Mita S."/>
            <person name="Krishnakumar V."/>
            <person name="Gundlach H."/>
            <person name="Zhou S."/>
            <person name="Mudge J."/>
            <person name="Bharti A.K."/>
            <person name="Murray J.D."/>
            <person name="Naoumkina M.A."/>
            <person name="Rosen B."/>
            <person name="Silverstein K.A."/>
            <person name="Tang H."/>
            <person name="Rombauts S."/>
            <person name="Zhao P.X."/>
            <person name="Zhou P."/>
            <person name="Barbe V."/>
            <person name="Bardou P."/>
            <person name="Bechner M."/>
            <person name="Bellec A."/>
            <person name="Berger A."/>
            <person name="Berges H."/>
            <person name="Bidwell S."/>
            <person name="Bisseling T."/>
            <person name="Choisne N."/>
            <person name="Couloux A."/>
            <person name="Denny R."/>
            <person name="Deshpande S."/>
            <person name="Dai X."/>
            <person name="Doyle J.J."/>
            <person name="Dudez A.M."/>
            <person name="Farmer A.D."/>
            <person name="Fouteau S."/>
            <person name="Franken C."/>
            <person name="Gibelin C."/>
            <person name="Gish J."/>
            <person name="Goldstein S."/>
            <person name="Gonzalez A.J."/>
            <person name="Green P.J."/>
            <person name="Hallab A."/>
            <person name="Hartog M."/>
            <person name="Hua A."/>
            <person name="Humphray S.J."/>
            <person name="Jeong D.H."/>
            <person name="Jing Y."/>
            <person name="Jocker A."/>
            <person name="Kenton S.M."/>
            <person name="Kim D.J."/>
            <person name="Klee K."/>
            <person name="Lai H."/>
            <person name="Lang C."/>
            <person name="Lin S."/>
            <person name="Macmil S.L."/>
            <person name="Magdelenat G."/>
            <person name="Matthews L."/>
            <person name="McCorrison J."/>
            <person name="Monaghan E.L."/>
            <person name="Mun J.H."/>
            <person name="Najar F.Z."/>
            <person name="Nicholson C."/>
            <person name="Noirot C."/>
            <person name="O'Bleness M."/>
            <person name="Paule C.R."/>
            <person name="Poulain J."/>
            <person name="Prion F."/>
            <person name="Qin B."/>
            <person name="Qu C."/>
            <person name="Retzel E.F."/>
            <person name="Riddle C."/>
            <person name="Sallet E."/>
            <person name="Samain S."/>
            <person name="Samson N."/>
            <person name="Sanders I."/>
            <person name="Saurat O."/>
            <person name="Scarpelli C."/>
            <person name="Schiex T."/>
            <person name="Segurens B."/>
            <person name="Severin A.J."/>
            <person name="Sherrier D.J."/>
            <person name="Shi R."/>
            <person name="Sims S."/>
            <person name="Singer S.R."/>
            <person name="Sinharoy S."/>
            <person name="Sterck L."/>
            <person name="Viollet A."/>
            <person name="Wang B.B."/>
            <person name="Wang K."/>
            <person name="Wang M."/>
            <person name="Wang X."/>
            <person name="Warfsmann J."/>
            <person name="Weissenbach J."/>
            <person name="White D.D."/>
            <person name="White J.D."/>
            <person name="Wiley G.B."/>
            <person name="Wincker P."/>
            <person name="Xing Y."/>
            <person name="Yang L."/>
            <person name="Yao Z."/>
            <person name="Ying F."/>
            <person name="Zhai J."/>
            <person name="Zhou L."/>
            <person name="Zuber A."/>
            <person name="Denarie J."/>
            <person name="Dixon R.A."/>
            <person name="May G.D."/>
            <person name="Schwartz D.C."/>
            <person name="Rogers J."/>
            <person name="Quetier F."/>
            <person name="Town C.D."/>
            <person name="Roe B.A."/>
        </authorList>
    </citation>
    <scope>NUCLEOTIDE SEQUENCE [LARGE SCALE GENOMIC DNA]</scope>
    <source>
        <strain evidence="14">A17</strain>
        <strain evidence="15 16">cv. Jemalong A17</strain>
    </source>
</reference>
<evidence type="ECO:0000256" key="12">
    <source>
        <dbReference type="RuleBase" id="RU003910"/>
    </source>
</evidence>
<evidence type="ECO:0000256" key="9">
    <source>
        <dbReference type="ARBA" id="ARBA00035276"/>
    </source>
</evidence>
<dbReference type="PaxDb" id="3880-AES88250"/>
<evidence type="ECO:0000256" key="7">
    <source>
        <dbReference type="ARBA" id="ARBA00023274"/>
    </source>
</evidence>
<dbReference type="HAMAP" id="MF_00294">
    <property type="entry name" value="Ribosomal_bL33"/>
    <property type="match status" value="1"/>
</dbReference>
<dbReference type="eggNOG" id="KOG3162">
    <property type="taxonomic scope" value="Eukaryota"/>
</dbReference>
<evidence type="ECO:0000313" key="14">
    <source>
        <dbReference type="EMBL" id="AES88250.1"/>
    </source>
</evidence>
<reference evidence="15" key="3">
    <citation type="submission" date="2015-04" db="UniProtKB">
        <authorList>
            <consortium name="EnsemblPlants"/>
        </authorList>
    </citation>
    <scope>IDENTIFICATION</scope>
    <source>
        <strain evidence="15">cv. Jemalong A17</strain>
    </source>
</reference>
<comment type="similarity">
    <text evidence="2 12">Belongs to the bacterial ribosomal protein bS18 family.</text>
</comment>
<dbReference type="PRINTS" id="PR00974">
    <property type="entry name" value="RIBOSOMALS18"/>
</dbReference>
<evidence type="ECO:0000256" key="8">
    <source>
        <dbReference type="ARBA" id="ARBA00035266"/>
    </source>
</evidence>
<evidence type="ECO:0000313" key="16">
    <source>
        <dbReference type="Proteomes" id="UP000002051"/>
    </source>
</evidence>
<evidence type="ECO:0000256" key="6">
    <source>
        <dbReference type="ARBA" id="ARBA00022980"/>
    </source>
</evidence>
<evidence type="ECO:0000256" key="4">
    <source>
        <dbReference type="ARBA" id="ARBA00022730"/>
    </source>
</evidence>
<dbReference type="GO" id="GO:0019843">
    <property type="term" value="F:rRNA binding"/>
    <property type="evidence" value="ECO:0007669"/>
    <property type="project" value="UniProtKB-KW"/>
</dbReference>
<evidence type="ECO:0000256" key="11">
    <source>
        <dbReference type="ARBA" id="ARBA00035429"/>
    </source>
</evidence>
<evidence type="ECO:0000256" key="10">
    <source>
        <dbReference type="ARBA" id="ARBA00035368"/>
    </source>
</evidence>
<dbReference type="NCBIfam" id="TIGR00165">
    <property type="entry name" value="S18"/>
    <property type="match status" value="1"/>
</dbReference>
<evidence type="ECO:0000256" key="13">
    <source>
        <dbReference type="SAM" id="MobiDB-lite"/>
    </source>
</evidence>
<dbReference type="ExpressionAtlas" id="G7JH54">
    <property type="expression patterns" value="differential"/>
</dbReference>
<dbReference type="FunFam" id="4.10.640.10:FF:000002">
    <property type="entry name" value="30S ribosomal protein S18, chloroplastic"/>
    <property type="match status" value="1"/>
</dbReference>
<dbReference type="InterPro" id="IPR018275">
    <property type="entry name" value="Ribosomal_bS18_CS"/>
</dbReference>
<dbReference type="EMBL" id="CM001220">
    <property type="protein sequence ID" value="AES88250.1"/>
    <property type="molecule type" value="Genomic_DNA"/>
</dbReference>
<dbReference type="EnsemblPlants" id="AES88250">
    <property type="protein sequence ID" value="AES88250"/>
    <property type="gene ID" value="MTR_4g051350"/>
</dbReference>
<reference evidence="14 16" key="2">
    <citation type="journal article" date="2014" name="BMC Genomics">
        <title>An improved genome release (version Mt4.0) for the model legume Medicago truncatula.</title>
        <authorList>
            <person name="Tang H."/>
            <person name="Krishnakumar V."/>
            <person name="Bidwell S."/>
            <person name="Rosen B."/>
            <person name="Chan A."/>
            <person name="Zhou S."/>
            <person name="Gentzbittel L."/>
            <person name="Childs K.L."/>
            <person name="Yandell M."/>
            <person name="Gundlach H."/>
            <person name="Mayer K.F."/>
            <person name="Schwartz D.C."/>
            <person name="Town C.D."/>
        </authorList>
    </citation>
    <scope>GENOME REANNOTATION</scope>
    <source>
        <strain evidence="15 16">cv. Jemalong A17</strain>
    </source>
</reference>
<evidence type="ECO:0000256" key="2">
    <source>
        <dbReference type="ARBA" id="ARBA00005589"/>
    </source>
</evidence>
<dbReference type="Pfam" id="PF01084">
    <property type="entry name" value="Ribosomal_S18"/>
    <property type="match status" value="1"/>
</dbReference>
<keyword evidence="16" id="KW-1185">Reference proteome</keyword>
<dbReference type="Pfam" id="PF00471">
    <property type="entry name" value="Ribosomal_L33"/>
    <property type="match status" value="1"/>
</dbReference>
<evidence type="ECO:0000256" key="3">
    <source>
        <dbReference type="ARBA" id="ARBA00007596"/>
    </source>
</evidence>
<accession>G7JH54</accession>
<dbReference type="InterPro" id="IPR001648">
    <property type="entry name" value="Ribosomal_bS18"/>
</dbReference>
<dbReference type="InterPro" id="IPR036870">
    <property type="entry name" value="Ribosomal_bS18_sf"/>
</dbReference>
<dbReference type="NCBIfam" id="NF001764">
    <property type="entry name" value="PRK00504.1"/>
    <property type="match status" value="1"/>
</dbReference>
<organism evidence="14 16">
    <name type="scientific">Medicago truncatula</name>
    <name type="common">Barrel medic</name>
    <name type="synonym">Medicago tribuloides</name>
    <dbReference type="NCBI Taxonomy" id="3880"/>
    <lineage>
        <taxon>Eukaryota</taxon>
        <taxon>Viridiplantae</taxon>
        <taxon>Streptophyta</taxon>
        <taxon>Embryophyta</taxon>
        <taxon>Tracheophyta</taxon>
        <taxon>Spermatophyta</taxon>
        <taxon>Magnoliopsida</taxon>
        <taxon>eudicotyledons</taxon>
        <taxon>Gunneridae</taxon>
        <taxon>Pentapetalae</taxon>
        <taxon>rosids</taxon>
        <taxon>fabids</taxon>
        <taxon>Fabales</taxon>
        <taxon>Fabaceae</taxon>
        <taxon>Papilionoideae</taxon>
        <taxon>50 kb inversion clade</taxon>
        <taxon>NPAAA clade</taxon>
        <taxon>Hologalegina</taxon>
        <taxon>IRL clade</taxon>
        <taxon>Trifolieae</taxon>
        <taxon>Medicago</taxon>
    </lineage>
</organism>
<keyword evidence="7 12" id="KW-0687">Ribonucleoprotein</keyword>
<dbReference type="GO" id="GO:0005840">
    <property type="term" value="C:ribosome"/>
    <property type="evidence" value="ECO:0007669"/>
    <property type="project" value="UniProtKB-KW"/>
</dbReference>
<comment type="similarity">
    <text evidence="3">Belongs to the bacterial ribosomal protein bL33 family.</text>
</comment>
<dbReference type="GO" id="GO:0009536">
    <property type="term" value="C:plastid"/>
    <property type="evidence" value="ECO:0007669"/>
    <property type="project" value="UniProtKB-SubCell"/>
</dbReference>
<keyword evidence="5" id="KW-0694">RNA-binding</keyword>
<protein>
    <recommendedName>
        <fullName evidence="9">Large ribosomal subunit protein bL33c</fullName>
    </recommendedName>
    <alternativeName>
        <fullName evidence="10">30S ribosomal protein S18, chloroplastic</fullName>
    </alternativeName>
    <alternativeName>
        <fullName evidence="11">50S ribosomal protein L33, chloroplastic</fullName>
    </alternativeName>
    <alternativeName>
        <fullName evidence="8">Small ribosomal subunit protein bS18c</fullName>
    </alternativeName>
</protein>
<dbReference type="PROSITE" id="PS00582">
    <property type="entry name" value="RIBOSOMAL_L33"/>
    <property type="match status" value="1"/>
</dbReference>
<dbReference type="Gene3D" id="2.20.28.120">
    <property type="entry name" value="Ribosomal protein L33"/>
    <property type="match status" value="1"/>
</dbReference>
<dbReference type="HOGENOM" id="CLU_1317167_0_0_1"/>
<dbReference type="Gene3D" id="4.10.640.10">
    <property type="entry name" value="Ribosomal protein S18"/>
    <property type="match status" value="1"/>
</dbReference>
<dbReference type="PANTHER" id="PTHR43168">
    <property type="entry name" value="50S RIBOSOMAL PROTEIN L33, CHLOROPLASTIC"/>
    <property type="match status" value="1"/>
</dbReference>
<dbReference type="NCBIfam" id="TIGR01023">
    <property type="entry name" value="rpmG_bact"/>
    <property type="match status" value="1"/>
</dbReference>
<name>G7JH54_MEDTR</name>
<dbReference type="PANTHER" id="PTHR43168:SF2">
    <property type="entry name" value="LARGE RIBOSOMAL SUBUNIT PROTEIN BL33C"/>
    <property type="match status" value="1"/>
</dbReference>
<dbReference type="HAMAP" id="MF_00270">
    <property type="entry name" value="Ribosomal_bS18"/>
    <property type="match status" value="1"/>
</dbReference>
<dbReference type="GO" id="GO:0003735">
    <property type="term" value="F:structural constituent of ribosome"/>
    <property type="evidence" value="ECO:0007669"/>
    <property type="project" value="InterPro"/>
</dbReference>
<keyword evidence="6 12" id="KW-0689">Ribosomal protein</keyword>
<dbReference type="AlphaFoldDB" id="G7JH54"/>
<keyword evidence="4" id="KW-0699">rRNA-binding</keyword>
<dbReference type="SUPFAM" id="SSF57829">
    <property type="entry name" value="Zn-binding ribosomal proteins"/>
    <property type="match status" value="1"/>
</dbReference>
<dbReference type="PROSITE" id="PS00057">
    <property type="entry name" value="RIBOSOMAL_S18"/>
    <property type="match status" value="1"/>
</dbReference>
<dbReference type="GO" id="GO:0006412">
    <property type="term" value="P:translation"/>
    <property type="evidence" value="ECO:0007669"/>
    <property type="project" value="InterPro"/>
</dbReference>
<evidence type="ECO:0000256" key="5">
    <source>
        <dbReference type="ARBA" id="ARBA00022884"/>
    </source>
</evidence>
<dbReference type="GO" id="GO:1990904">
    <property type="term" value="C:ribonucleoprotein complex"/>
    <property type="evidence" value="ECO:0007669"/>
    <property type="project" value="UniProtKB-KW"/>
</dbReference>
<gene>
    <name evidence="14" type="ordered locus">MTR_4g051350</name>
</gene>
<dbReference type="InterPro" id="IPR001705">
    <property type="entry name" value="Ribosomal_bL33"/>
</dbReference>
<dbReference type="InterPro" id="IPR011332">
    <property type="entry name" value="Ribosomal_zn-bd"/>
</dbReference>
<sequence>MAKGKDIRITVILECSSCDKKSVNKESRGISRYITQKNRHNTPNRLELRKFCPFCCKHTIHNINKTNPFFYKKWDFRYRNKQTMDKSKSKRLFLKSKQSFRRSLSPIQSGDRIDYKNMSLLYRFISRQGKILSRRVNRSTLKQQRLITIAIKQARILSLLPFVSFNSLTLPNGKKKYEKKKYEKKKYEKSESIARTPTTVLKNRKKINK</sequence>
<evidence type="ECO:0000256" key="1">
    <source>
        <dbReference type="ARBA" id="ARBA00004474"/>
    </source>
</evidence>